<comment type="caution">
    <text evidence="2">The sequence shown here is derived from an EMBL/GenBank/DDBJ whole genome shotgun (WGS) entry which is preliminary data.</text>
</comment>
<proteinExistence type="predicted"/>
<name>A0ABR0V9K6_REHGL</name>
<gene>
    <name evidence="2" type="ORF">DH2020_034393</name>
</gene>
<keyword evidence="3" id="KW-1185">Reference proteome</keyword>
<dbReference type="Gene3D" id="1.10.150.50">
    <property type="entry name" value="Transcription Factor, Ets-1"/>
    <property type="match status" value="1"/>
</dbReference>
<dbReference type="Pfam" id="PF07647">
    <property type="entry name" value="SAM_2"/>
    <property type="match status" value="1"/>
</dbReference>
<dbReference type="PANTHER" id="PTHR33915:SF3">
    <property type="entry name" value="STERILE ALPHA MOTIF (SAM) DOMAIN PROTEIN"/>
    <property type="match status" value="1"/>
</dbReference>
<dbReference type="InterPro" id="IPR013761">
    <property type="entry name" value="SAM/pointed_sf"/>
</dbReference>
<evidence type="ECO:0000259" key="1">
    <source>
        <dbReference type="Pfam" id="PF07647"/>
    </source>
</evidence>
<dbReference type="PANTHER" id="PTHR33915">
    <property type="entry name" value="OSJNBA0033G05.11 PROTEIN"/>
    <property type="match status" value="1"/>
</dbReference>
<reference evidence="2 3" key="1">
    <citation type="journal article" date="2021" name="Comput. Struct. Biotechnol. J.">
        <title>De novo genome assembly of the potent medicinal plant Rehmannia glutinosa using nanopore technology.</title>
        <authorList>
            <person name="Ma L."/>
            <person name="Dong C."/>
            <person name="Song C."/>
            <person name="Wang X."/>
            <person name="Zheng X."/>
            <person name="Niu Y."/>
            <person name="Chen S."/>
            <person name="Feng W."/>
        </authorList>
    </citation>
    <scope>NUCLEOTIDE SEQUENCE [LARGE SCALE GENOMIC DNA]</scope>
    <source>
        <strain evidence="2">DH-2019</strain>
    </source>
</reference>
<dbReference type="Proteomes" id="UP001318860">
    <property type="component" value="Unassembled WGS sequence"/>
</dbReference>
<dbReference type="InterPro" id="IPR001660">
    <property type="entry name" value="SAM"/>
</dbReference>
<sequence length="246" mass="28021">MDWYSWLSKTNLDPTLIYEYGLAFVRNELQHDDLAYFDHEFLQSLGISVAKHRLEILKLARKELRGRLNGFSRLVLAMNNTRKLIARKCIAKLSSSKSSSAFQAPMQSPYRNHWSGALRRINGGKEDQTAVVISSRNNNNNNMMWSGPLDKRVQDKFMVTSRSQSVSGPLDGKMQERLMYPNWSPMVSTRPSERPGSICKSPTISGPIDRLGLSPQVSYYRSEKISGDHDGVQSLWSLMFQDMKPT</sequence>
<accession>A0ABR0V9K6</accession>
<feature type="domain" description="SAM" evidence="1">
    <location>
        <begin position="22"/>
        <end position="58"/>
    </location>
</feature>
<dbReference type="EMBL" id="JABTTQ020001332">
    <property type="protein sequence ID" value="KAK6131870.1"/>
    <property type="molecule type" value="Genomic_DNA"/>
</dbReference>
<protein>
    <recommendedName>
        <fullName evidence="1">SAM domain-containing protein</fullName>
    </recommendedName>
</protein>
<dbReference type="CDD" id="cd09487">
    <property type="entry name" value="SAM_superfamily"/>
    <property type="match status" value="1"/>
</dbReference>
<evidence type="ECO:0000313" key="2">
    <source>
        <dbReference type="EMBL" id="KAK6131870.1"/>
    </source>
</evidence>
<dbReference type="SUPFAM" id="SSF47769">
    <property type="entry name" value="SAM/Pointed domain"/>
    <property type="match status" value="1"/>
</dbReference>
<evidence type="ECO:0000313" key="3">
    <source>
        <dbReference type="Proteomes" id="UP001318860"/>
    </source>
</evidence>
<organism evidence="2 3">
    <name type="scientific">Rehmannia glutinosa</name>
    <name type="common">Chinese foxglove</name>
    <dbReference type="NCBI Taxonomy" id="99300"/>
    <lineage>
        <taxon>Eukaryota</taxon>
        <taxon>Viridiplantae</taxon>
        <taxon>Streptophyta</taxon>
        <taxon>Embryophyta</taxon>
        <taxon>Tracheophyta</taxon>
        <taxon>Spermatophyta</taxon>
        <taxon>Magnoliopsida</taxon>
        <taxon>eudicotyledons</taxon>
        <taxon>Gunneridae</taxon>
        <taxon>Pentapetalae</taxon>
        <taxon>asterids</taxon>
        <taxon>lamiids</taxon>
        <taxon>Lamiales</taxon>
        <taxon>Orobanchaceae</taxon>
        <taxon>Rehmannieae</taxon>
        <taxon>Rehmannia</taxon>
    </lineage>
</organism>